<keyword evidence="3" id="KW-0012">Acyltransferase</keyword>
<feature type="transmembrane region" description="Helical" evidence="1">
    <location>
        <begin position="228"/>
        <end position="248"/>
    </location>
</feature>
<feature type="transmembrane region" description="Helical" evidence="1">
    <location>
        <begin position="128"/>
        <end position="146"/>
    </location>
</feature>
<feature type="transmembrane region" description="Helical" evidence="1">
    <location>
        <begin position="102"/>
        <end position="121"/>
    </location>
</feature>
<evidence type="ECO:0000259" key="2">
    <source>
        <dbReference type="Pfam" id="PF01757"/>
    </source>
</evidence>
<dbReference type="Pfam" id="PF01757">
    <property type="entry name" value="Acyl_transf_3"/>
    <property type="match status" value="1"/>
</dbReference>
<keyword evidence="1" id="KW-0472">Membrane</keyword>
<feature type="transmembrane region" description="Helical" evidence="1">
    <location>
        <begin position="183"/>
        <end position="203"/>
    </location>
</feature>
<dbReference type="EMBL" id="SPDS01000001">
    <property type="protein sequence ID" value="TFH57526.1"/>
    <property type="molecule type" value="Genomic_DNA"/>
</dbReference>
<feature type="transmembrane region" description="Helical" evidence="1">
    <location>
        <begin position="158"/>
        <end position="176"/>
    </location>
</feature>
<keyword evidence="1" id="KW-1133">Transmembrane helix</keyword>
<feature type="domain" description="Acyltransferase 3" evidence="2">
    <location>
        <begin position="11"/>
        <end position="308"/>
    </location>
</feature>
<dbReference type="PANTHER" id="PTHR37312">
    <property type="entry name" value="MEMBRANE-BOUND ACYLTRANSFERASE YKRP-RELATED"/>
    <property type="match status" value="1"/>
</dbReference>
<dbReference type="RefSeq" id="WP_134780436.1">
    <property type="nucleotide sequence ID" value="NZ_SPDS01000001.1"/>
</dbReference>
<keyword evidence="1" id="KW-0812">Transmembrane</keyword>
<proteinExistence type="predicted"/>
<dbReference type="AlphaFoldDB" id="A0A4Y8TZ96"/>
<gene>
    <name evidence="3" type="ORF">EXY26_11315</name>
</gene>
<comment type="caution">
    <text evidence="3">The sequence shown here is derived from an EMBL/GenBank/DDBJ whole genome shotgun (WGS) entry which is preliminary data.</text>
</comment>
<sequence length="344" mass="38838">MTELSSRVRVHRLDVAKGALIILVVLGHLLEATAGWEARTTRLPLTAIYMFHMPAFVFLAGITAKSTQLPRRIGVFLVLLVVFQTLYFFAVPLLGLERTFSLVRPFWILWFLLAMCWWQLLTPLISKFPTTSVGLSFLIASMSGIFESIGYDFTFSRAVVFLPFFVVGATHGQVILRTAGRIAVQWKIAGVVALAGAWLYLYYRDTRPGWLYGSFSFERLDTQDPQGVLFRIGLLFIASAAIFVFLSLMPDKDGMPAMLGRRSLAIYLMHGFVVLAITPYLPLILDQTNSIVAFVAAVLLTMLTVALFALPVFDQLIRWFSQFIVRQISKPLVLAYQRLWEPRN</sequence>
<organism evidence="3 4">
    <name type="scientific">Glutamicibacter arilaitensis</name>
    <dbReference type="NCBI Taxonomy" id="256701"/>
    <lineage>
        <taxon>Bacteria</taxon>
        <taxon>Bacillati</taxon>
        <taxon>Actinomycetota</taxon>
        <taxon>Actinomycetes</taxon>
        <taxon>Micrococcales</taxon>
        <taxon>Micrococcaceae</taxon>
        <taxon>Glutamicibacter</taxon>
    </lineage>
</organism>
<evidence type="ECO:0000313" key="3">
    <source>
        <dbReference type="EMBL" id="TFH57526.1"/>
    </source>
</evidence>
<protein>
    <submittedName>
        <fullName evidence="3">Acyltransferase</fullName>
    </submittedName>
</protein>
<feature type="transmembrane region" description="Helical" evidence="1">
    <location>
        <begin position="12"/>
        <end position="30"/>
    </location>
</feature>
<accession>A0A4Y8TZ96</accession>
<reference evidence="3 4" key="1">
    <citation type="submission" date="2019-03" db="EMBL/GenBank/DDBJ databases">
        <title>Glutamicibacter sp. LJH19 genome.</title>
        <authorList>
            <person name="Sinai Borker S."/>
            <person name="Kumar R."/>
        </authorList>
    </citation>
    <scope>NUCLEOTIDE SEQUENCE [LARGE SCALE GENOMIC DNA]</scope>
    <source>
        <strain evidence="3 4">LJH19</strain>
    </source>
</reference>
<keyword evidence="3" id="KW-0808">Transferase</keyword>
<evidence type="ECO:0000313" key="4">
    <source>
        <dbReference type="Proteomes" id="UP000297638"/>
    </source>
</evidence>
<dbReference type="Proteomes" id="UP000297638">
    <property type="component" value="Unassembled WGS sequence"/>
</dbReference>
<dbReference type="InterPro" id="IPR052734">
    <property type="entry name" value="Nod_factor_acetyltransferase"/>
</dbReference>
<feature type="transmembrane region" description="Helical" evidence="1">
    <location>
        <begin position="264"/>
        <end position="285"/>
    </location>
</feature>
<evidence type="ECO:0000256" key="1">
    <source>
        <dbReference type="SAM" id="Phobius"/>
    </source>
</evidence>
<feature type="transmembrane region" description="Helical" evidence="1">
    <location>
        <begin position="291"/>
        <end position="313"/>
    </location>
</feature>
<dbReference type="InterPro" id="IPR002656">
    <property type="entry name" value="Acyl_transf_3_dom"/>
</dbReference>
<feature type="transmembrane region" description="Helical" evidence="1">
    <location>
        <begin position="42"/>
        <end position="62"/>
    </location>
</feature>
<dbReference type="GO" id="GO:0016747">
    <property type="term" value="F:acyltransferase activity, transferring groups other than amino-acyl groups"/>
    <property type="evidence" value="ECO:0007669"/>
    <property type="project" value="InterPro"/>
</dbReference>
<dbReference type="PANTHER" id="PTHR37312:SF1">
    <property type="entry name" value="MEMBRANE-BOUND ACYLTRANSFERASE YKRP-RELATED"/>
    <property type="match status" value="1"/>
</dbReference>
<feature type="transmembrane region" description="Helical" evidence="1">
    <location>
        <begin position="74"/>
        <end position="96"/>
    </location>
</feature>
<name>A0A4Y8TZ96_9MICC</name>